<dbReference type="EMBL" id="MN982394">
    <property type="protein sequence ID" value="QIJ56920.1"/>
    <property type="molecule type" value="Genomic_RNA"/>
</dbReference>
<sequence>MDCSNPVSDGSRRSLRSLYMNAKMLKRQDLNYVQTLAKSVDRYYLPSLPRRERGPEERKQELESVVSSRPILPPGEKANFAQLQNFLKKREQIDLCNWEHDGVAIHPAGVQQKAGKCSTSRVWGHAKVDRDLVNVCLEFLSPDEVKGALASKVYSYGTPQGFLVRLRELCTRKCVSVLKSHVNASGVPMSNQQGLELLARVLPVDLDLLDMDWNRDVVELALETETSNRSTAGFPYCVSKPAAMQAMLESVLPQVCAEISRGTAWDFIQQNPELALVECKNKLDRYEIGKLKDKTRPYFALPFHFQVLFSILCQPFCDALKLFTEEGNNAYGFSWANGGSKKFYDFMVSAGDVTKEEPKYIVYGDDVDIFFRHEGQLYRVSPDFRQMDGSVDKDCVDLVCQYVYETFAKKYGDSDFWKNVCKMWAWFATQSYFLVDGPDPWQKTTKDGILSGVVGTTLFDTAKAAMSYHAYVSVAHRAAKKGDVDFIFSYERSAKWFKDKCGLEVKEGTWTVSGVNEMSDGGQLVAPNKFLGMRLKNVSHLGGDFAPALEYDEWLEMLLVTKDDPSSSPMSNLSRQRLLFDRLRGLYITGGWCDPTFSKVLTSIVNTISETAILMSVQSGGGKGASPEVKWLDTVEYPTSEGFPTFQWAAALYRQGATDVGFRELFPGLSEALSPFRVTCLARKPQTVVIREEIVRGLEQSVVDTMDYDAPPFVVDEVHPIMFKKQPPSQPPKSMALKQVPRPKAPPPRPKVVDFVDAAAERAGLPVRDYVDRARKKGEFVHKGLVSQKPVVNPDDADDIREFAEVVKKRKLNPSQVVLTQAPQDIEIIESPPAKGVYEALGRKEMSHRVQIFLSRNRLRRHIERTNGVFTLFLKGESYTPEGLATGIDPNVNVKVAHFHSAKDKKEATVLSDQFLDALNKQLLEVPNAPPAVRAEVKPLVTDSWEAESRPLGIGILRGIPPFSIFLMGKTFFVTMRLQKLYAIPGSFTWAILRCLGFPLGEDGEILDIRDPHTLKRFMYDALAESLGDVAQMSFMQFVAKIRRSGLVPPDLKDYFENRYDGQATRKWNSKGPARNKGYAGNRRRPEAGPKSRQDAGSRPF</sequence>
<protein>
    <submittedName>
        <fullName evidence="7">RNA-directed RNA polymerase</fullName>
    </submittedName>
</protein>
<name>A0A6G7NRT1_9VIRU</name>
<accession>A0A6G7NRT1</accession>
<dbReference type="SUPFAM" id="SSF56672">
    <property type="entry name" value="DNA/RNA polymerases"/>
    <property type="match status" value="1"/>
</dbReference>
<evidence type="ECO:0000256" key="4">
    <source>
        <dbReference type="SAM" id="MobiDB-lite"/>
    </source>
</evidence>
<evidence type="ECO:0000313" key="7">
    <source>
        <dbReference type="EMBL" id="QIJ56920.1"/>
    </source>
</evidence>
<evidence type="ECO:0000256" key="2">
    <source>
        <dbReference type="ARBA" id="ARBA00022679"/>
    </source>
</evidence>
<dbReference type="Pfam" id="PF22260">
    <property type="entry name" value="Permu_RdRp_thumb"/>
    <property type="match status" value="1"/>
</dbReference>
<dbReference type="GO" id="GO:0003968">
    <property type="term" value="F:RNA-directed RNA polymerase activity"/>
    <property type="evidence" value="ECO:0007669"/>
    <property type="project" value="UniProtKB-KW"/>
</dbReference>
<feature type="region of interest" description="Disordered" evidence="4">
    <location>
        <begin position="1065"/>
        <end position="1101"/>
    </location>
</feature>
<evidence type="ECO:0000256" key="3">
    <source>
        <dbReference type="ARBA" id="ARBA00022695"/>
    </source>
</evidence>
<dbReference type="InterPro" id="IPR054403">
    <property type="entry name" value="RdRp_palm_ribovirus"/>
</dbReference>
<evidence type="ECO:0000259" key="5">
    <source>
        <dbReference type="Pfam" id="PF22152"/>
    </source>
</evidence>
<keyword evidence="1 7" id="KW-0696">RNA-directed RNA polymerase</keyword>
<feature type="domain" description="RNA-dependent RNA polymerase thumb" evidence="6">
    <location>
        <begin position="553"/>
        <end position="653"/>
    </location>
</feature>
<dbReference type="InterPro" id="IPR043502">
    <property type="entry name" value="DNA/RNA_pol_sf"/>
</dbReference>
<feature type="region of interest" description="Disordered" evidence="4">
    <location>
        <begin position="725"/>
        <end position="750"/>
    </location>
</feature>
<feature type="domain" description="RNA-dependent RNA polymerase palm" evidence="5">
    <location>
        <begin position="161"/>
        <end position="534"/>
    </location>
</feature>
<reference evidence="7" key="1">
    <citation type="journal article" date="2020" name="Viruses">
        <title>New Viral Sequences Identified in the Flavescence Doree Phytoplasma Vector Scaphoideus titanus.</title>
        <authorList>
            <person name="Ottati S."/>
            <person name="Chiapello M."/>
            <person name="Galetto L."/>
            <person name="Bosco D."/>
            <person name="Marzachi C."/>
            <person name="Abba S."/>
        </authorList>
    </citation>
    <scope>NUCLEOTIDE SEQUENCE</scope>
    <source>
        <strain evidence="7">St_USA</strain>
    </source>
</reference>
<organism evidence="7">
    <name type="scientific">Scaphoideus titanus permutotetra-like virus 1</name>
    <dbReference type="NCBI Taxonomy" id="2716555"/>
    <lineage>
        <taxon>Viruses</taxon>
        <taxon>Riboviria</taxon>
        <taxon>Orthornavirae</taxon>
        <taxon>Permutotetraviridae</taxon>
    </lineage>
</organism>
<keyword evidence="2" id="KW-0808">Transferase</keyword>
<reference evidence="7" key="2">
    <citation type="submission" date="2020-01" db="EMBL/GenBank/DDBJ databases">
        <authorList>
            <person name="Abba' S."/>
        </authorList>
    </citation>
    <scope>NUCLEOTIDE SEQUENCE</scope>
    <source>
        <strain evidence="7">St_USA</strain>
    </source>
</reference>
<feature type="compositionally biased region" description="Basic and acidic residues" evidence="4">
    <location>
        <begin position="1084"/>
        <end position="1101"/>
    </location>
</feature>
<keyword evidence="3" id="KW-0548">Nucleotidyltransferase</keyword>
<dbReference type="Pfam" id="PF22152">
    <property type="entry name" value="Permu_RdRp_palm"/>
    <property type="match status" value="1"/>
</dbReference>
<dbReference type="InterPro" id="IPR054433">
    <property type="entry name" value="RdRp_thumb_ribovirus"/>
</dbReference>
<feature type="region of interest" description="Disordered" evidence="4">
    <location>
        <begin position="48"/>
        <end position="67"/>
    </location>
</feature>
<feature type="compositionally biased region" description="Basic and acidic residues" evidence="4">
    <location>
        <begin position="49"/>
        <end position="62"/>
    </location>
</feature>
<evidence type="ECO:0000259" key="6">
    <source>
        <dbReference type="Pfam" id="PF22260"/>
    </source>
</evidence>
<proteinExistence type="predicted"/>
<evidence type="ECO:0000256" key="1">
    <source>
        <dbReference type="ARBA" id="ARBA00022484"/>
    </source>
</evidence>